<reference evidence="1" key="1">
    <citation type="submission" date="2023-08" db="EMBL/GenBank/DDBJ databases">
        <title>A de novo genome assembly of Solanum verrucosum Schlechtendal, a Mexican diploid species geographically isolated from the other diploid A-genome species in potato relatives.</title>
        <authorList>
            <person name="Hosaka K."/>
        </authorList>
    </citation>
    <scope>NUCLEOTIDE SEQUENCE</scope>
    <source>
        <tissue evidence="1">Young leaves</tissue>
    </source>
</reference>
<sequence length="144" mass="16769">MWRTIRNLWESLKNNSQIVVGRGDKTKFWLDAWCGNGIVRDLFPIIFSICTNTNSKIEEMWSPQGWNLIFRRLLNDWEIDGMVEFLGLIGGFPGTTLEPDRLAWGHHKDGVFSVNRLYNWGLKEVQEDPSDLGTQYGKVWLLPR</sequence>
<protein>
    <recommendedName>
        <fullName evidence="3">Reverse transcriptase zinc-binding domain-containing protein</fullName>
    </recommendedName>
</protein>
<evidence type="ECO:0000313" key="2">
    <source>
        <dbReference type="Proteomes" id="UP001234989"/>
    </source>
</evidence>
<accession>A0AAF0UJ75</accession>
<dbReference type="Proteomes" id="UP001234989">
    <property type="component" value="Chromosome 9"/>
</dbReference>
<evidence type="ECO:0008006" key="3">
    <source>
        <dbReference type="Google" id="ProtNLM"/>
    </source>
</evidence>
<proteinExistence type="predicted"/>
<dbReference type="PANTHER" id="PTHR36617:SF16">
    <property type="entry name" value="OS04G0516500 PROTEIN"/>
    <property type="match status" value="1"/>
</dbReference>
<gene>
    <name evidence="1" type="ORF">MTR67_040110</name>
</gene>
<dbReference type="EMBL" id="CP133620">
    <property type="protein sequence ID" value="WMV46725.1"/>
    <property type="molecule type" value="Genomic_DNA"/>
</dbReference>
<name>A0AAF0UJ75_SOLVR</name>
<evidence type="ECO:0000313" key="1">
    <source>
        <dbReference type="EMBL" id="WMV46725.1"/>
    </source>
</evidence>
<dbReference type="AlphaFoldDB" id="A0AAF0UJ75"/>
<organism evidence="1 2">
    <name type="scientific">Solanum verrucosum</name>
    <dbReference type="NCBI Taxonomy" id="315347"/>
    <lineage>
        <taxon>Eukaryota</taxon>
        <taxon>Viridiplantae</taxon>
        <taxon>Streptophyta</taxon>
        <taxon>Embryophyta</taxon>
        <taxon>Tracheophyta</taxon>
        <taxon>Spermatophyta</taxon>
        <taxon>Magnoliopsida</taxon>
        <taxon>eudicotyledons</taxon>
        <taxon>Gunneridae</taxon>
        <taxon>Pentapetalae</taxon>
        <taxon>asterids</taxon>
        <taxon>lamiids</taxon>
        <taxon>Solanales</taxon>
        <taxon>Solanaceae</taxon>
        <taxon>Solanoideae</taxon>
        <taxon>Solaneae</taxon>
        <taxon>Solanum</taxon>
    </lineage>
</organism>
<keyword evidence="2" id="KW-1185">Reference proteome</keyword>
<dbReference type="PANTHER" id="PTHR36617">
    <property type="entry name" value="PROTEIN, PUTATIVE-RELATED"/>
    <property type="match status" value="1"/>
</dbReference>